<organism evidence="1 2">
    <name type="scientific">Neoaquamicrobium microcysteis</name>
    <dbReference type="NCBI Taxonomy" id="2682781"/>
    <lineage>
        <taxon>Bacteria</taxon>
        <taxon>Pseudomonadati</taxon>
        <taxon>Pseudomonadota</taxon>
        <taxon>Alphaproteobacteria</taxon>
        <taxon>Hyphomicrobiales</taxon>
        <taxon>Phyllobacteriaceae</taxon>
        <taxon>Neoaquamicrobium</taxon>
    </lineage>
</organism>
<gene>
    <name evidence="1" type="ORF">FY036_09555</name>
</gene>
<keyword evidence="2" id="KW-1185">Reference proteome</keyword>
<evidence type="ECO:0000313" key="2">
    <source>
        <dbReference type="Proteomes" id="UP000323258"/>
    </source>
</evidence>
<accession>A0A5D4H1N0</accession>
<sequence>MLPENITAIIARNETWRGSAATEPHEAGWAREATIFVRALKEPKGPQPDARVEISPDGMNWVAEGTQAAMPTARDGIAVLRVAHFGNWLRVAADFEKGSESVVLVTMHLKA</sequence>
<dbReference type="RefSeq" id="WP_148914504.1">
    <property type="nucleotide sequence ID" value="NZ_VSZS01000061.1"/>
</dbReference>
<dbReference type="EMBL" id="VSZS01000061">
    <property type="protein sequence ID" value="TYR32740.1"/>
    <property type="molecule type" value="Genomic_DNA"/>
</dbReference>
<reference evidence="1 2" key="1">
    <citation type="submission" date="2019-08" db="EMBL/GenBank/DDBJ databases">
        <authorList>
            <person name="Seo Y.L."/>
        </authorList>
    </citation>
    <scope>NUCLEOTIDE SEQUENCE [LARGE SCALE GENOMIC DNA]</scope>
    <source>
        <strain evidence="1 2">MaA-C15</strain>
    </source>
</reference>
<dbReference type="AlphaFoldDB" id="A0A5D4H1N0"/>
<dbReference type="OrthoDB" id="1030389at2"/>
<name>A0A5D4H1N0_9HYPH</name>
<protein>
    <submittedName>
        <fullName evidence="1">Uncharacterized protein</fullName>
    </submittedName>
</protein>
<comment type="caution">
    <text evidence="1">The sequence shown here is derived from an EMBL/GenBank/DDBJ whole genome shotgun (WGS) entry which is preliminary data.</text>
</comment>
<dbReference type="Proteomes" id="UP000323258">
    <property type="component" value="Unassembled WGS sequence"/>
</dbReference>
<proteinExistence type="predicted"/>
<reference evidence="1 2" key="2">
    <citation type="submission" date="2019-09" db="EMBL/GenBank/DDBJ databases">
        <title>Mesorhizobium sp. MaA-C15 isolated from Microcystis aeruginosa.</title>
        <authorList>
            <person name="Jeong S.E."/>
            <person name="Jin H.M."/>
            <person name="Jeon C.O."/>
        </authorList>
    </citation>
    <scope>NUCLEOTIDE SEQUENCE [LARGE SCALE GENOMIC DNA]</scope>
    <source>
        <strain evidence="1 2">MaA-C15</strain>
    </source>
</reference>
<evidence type="ECO:0000313" key="1">
    <source>
        <dbReference type="EMBL" id="TYR32740.1"/>
    </source>
</evidence>